<dbReference type="AlphaFoldDB" id="A0A1J5RTI9"/>
<dbReference type="PROSITE" id="PS00455">
    <property type="entry name" value="AMP_BINDING"/>
    <property type="match status" value="1"/>
</dbReference>
<dbReference type="EMBL" id="MLJW01000168">
    <property type="protein sequence ID" value="OIQ95396.1"/>
    <property type="molecule type" value="Genomic_DNA"/>
</dbReference>
<evidence type="ECO:0000259" key="2">
    <source>
        <dbReference type="Pfam" id="PF13193"/>
    </source>
</evidence>
<protein>
    <submittedName>
        <fullName evidence="3">D-alanine--poly(Phosphoribitol) ligase subunit 1</fullName>
        <ecNumber evidence="3">6.1.1.13</ecNumber>
    </submittedName>
</protein>
<evidence type="ECO:0000313" key="3">
    <source>
        <dbReference type="EMBL" id="OIQ95396.1"/>
    </source>
</evidence>
<dbReference type="GO" id="GO:0005737">
    <property type="term" value="C:cytoplasm"/>
    <property type="evidence" value="ECO:0007669"/>
    <property type="project" value="TreeGrafter"/>
</dbReference>
<dbReference type="EC" id="6.1.1.13" evidence="3"/>
<dbReference type="SUPFAM" id="SSF56801">
    <property type="entry name" value="Acetyl-CoA synthetase-like"/>
    <property type="match status" value="1"/>
</dbReference>
<dbReference type="GO" id="GO:0044550">
    <property type="term" value="P:secondary metabolite biosynthetic process"/>
    <property type="evidence" value="ECO:0007669"/>
    <property type="project" value="TreeGrafter"/>
</dbReference>
<sequence length="487" mass="52956">MRFETASGLFVETGHAPDRPAVIGADRTLNWQAFRHEVDHFVAQARALGAEADCPITLCGHKEAAFVVALTGCLALGAPFLPIDIAVPLARRRQIEQQARPLLAYDCASGQFRRLEESPRPLAEKGLAYILFTSGSTGQPKGVQIGRESAAELARWLGESFGLPPAPVFFNLAPFNFDLSMVDSFGMLELGGTVVLNDADTQQNGPALAQRACDTGAQIWVSTPSAAFQRFLDPEFCAARMPDLTTFLFCGEVLPPAVPRTLRRRFPQARILNSYGPTEITVINTLVEITDDIMARYPVLPVGRSKPRAWVDIDPANGEILAFGENVMRGYLNRPDLDAEKMLRRNGRRGFRTGDLGRLEADGLLFCAGRLDDQIKLHGYRIELGEVDAALARLPGVAQAAAIALRKSDGAVIRLVGCYQPETGMEIGDWRQALGAALPAYMIPSEVLALPALPLTPNGKIDRRRLLELYSGNTRACDATNPSPAHS</sequence>
<reference evidence="3" key="1">
    <citation type="submission" date="2016-10" db="EMBL/GenBank/DDBJ databases">
        <title>Sequence of Gallionella enrichment culture.</title>
        <authorList>
            <person name="Poehlein A."/>
            <person name="Muehling M."/>
            <person name="Daniel R."/>
        </authorList>
    </citation>
    <scope>NUCLEOTIDE SEQUENCE</scope>
</reference>
<evidence type="ECO:0000259" key="1">
    <source>
        <dbReference type="Pfam" id="PF00501"/>
    </source>
</evidence>
<dbReference type="GO" id="GO:0016874">
    <property type="term" value="F:ligase activity"/>
    <property type="evidence" value="ECO:0007669"/>
    <property type="project" value="UniProtKB-KW"/>
</dbReference>
<dbReference type="GO" id="GO:0043041">
    <property type="term" value="P:amino acid activation for nonribosomal peptide biosynthetic process"/>
    <property type="evidence" value="ECO:0007669"/>
    <property type="project" value="TreeGrafter"/>
</dbReference>
<proteinExistence type="predicted"/>
<dbReference type="GO" id="GO:0031177">
    <property type="term" value="F:phosphopantetheine binding"/>
    <property type="evidence" value="ECO:0007669"/>
    <property type="project" value="TreeGrafter"/>
</dbReference>
<dbReference type="InterPro" id="IPR020845">
    <property type="entry name" value="AMP-binding_CS"/>
</dbReference>
<dbReference type="Pfam" id="PF00501">
    <property type="entry name" value="AMP-binding"/>
    <property type="match status" value="2"/>
</dbReference>
<gene>
    <name evidence="3" type="primary">dltA</name>
    <name evidence="3" type="ORF">GALL_226640</name>
</gene>
<dbReference type="InterPro" id="IPR000873">
    <property type="entry name" value="AMP-dep_synth/lig_dom"/>
</dbReference>
<dbReference type="PANTHER" id="PTHR45527:SF1">
    <property type="entry name" value="FATTY ACID SYNTHASE"/>
    <property type="match status" value="1"/>
</dbReference>
<comment type="caution">
    <text evidence="3">The sequence shown here is derived from an EMBL/GenBank/DDBJ whole genome shotgun (WGS) entry which is preliminary data.</text>
</comment>
<accession>A0A1J5RTI9</accession>
<feature type="domain" description="AMP-dependent synthetase/ligase" evidence="1">
    <location>
        <begin position="116"/>
        <end position="332"/>
    </location>
</feature>
<dbReference type="Gene3D" id="3.30.300.30">
    <property type="match status" value="1"/>
</dbReference>
<dbReference type="Pfam" id="PF13193">
    <property type="entry name" value="AMP-binding_C"/>
    <property type="match status" value="1"/>
</dbReference>
<dbReference type="InterPro" id="IPR042099">
    <property type="entry name" value="ANL_N_sf"/>
</dbReference>
<feature type="domain" description="AMP-dependent synthetase/ligase" evidence="1">
    <location>
        <begin position="15"/>
        <end position="100"/>
    </location>
</feature>
<dbReference type="InterPro" id="IPR025110">
    <property type="entry name" value="AMP-bd_C"/>
</dbReference>
<keyword evidence="3" id="KW-0436">Ligase</keyword>
<feature type="domain" description="AMP-binding enzyme C-terminal" evidence="2">
    <location>
        <begin position="386"/>
        <end position="460"/>
    </location>
</feature>
<name>A0A1J5RTI9_9ZZZZ</name>
<dbReference type="Gene3D" id="3.40.50.12780">
    <property type="entry name" value="N-terminal domain of ligase-like"/>
    <property type="match status" value="1"/>
</dbReference>
<dbReference type="PANTHER" id="PTHR45527">
    <property type="entry name" value="NONRIBOSOMAL PEPTIDE SYNTHETASE"/>
    <property type="match status" value="1"/>
</dbReference>
<dbReference type="InterPro" id="IPR045851">
    <property type="entry name" value="AMP-bd_C_sf"/>
</dbReference>
<organism evidence="3">
    <name type="scientific">mine drainage metagenome</name>
    <dbReference type="NCBI Taxonomy" id="410659"/>
    <lineage>
        <taxon>unclassified sequences</taxon>
        <taxon>metagenomes</taxon>
        <taxon>ecological metagenomes</taxon>
    </lineage>
</organism>